<dbReference type="OrthoDB" id="9784332at2"/>
<dbReference type="GO" id="GO:0042626">
    <property type="term" value="F:ATPase-coupled transmembrane transporter activity"/>
    <property type="evidence" value="ECO:0007669"/>
    <property type="project" value="TreeGrafter"/>
</dbReference>
<dbReference type="Proteomes" id="UP000239549">
    <property type="component" value="Unassembled WGS sequence"/>
</dbReference>
<keyword evidence="6" id="KW-1278">Translocase</keyword>
<dbReference type="SMART" id="SM00382">
    <property type="entry name" value="AAA"/>
    <property type="match status" value="1"/>
</dbReference>
<comment type="caution">
    <text evidence="10">The sequence shown here is derived from an EMBL/GenBank/DDBJ whole genome shotgun (WGS) entry which is preliminary data.</text>
</comment>
<dbReference type="FunFam" id="3.40.50.300:FF:000224">
    <property type="entry name" value="Energy-coupling factor transporter ATP-binding protein EcfA"/>
    <property type="match status" value="1"/>
</dbReference>
<evidence type="ECO:0000313" key="11">
    <source>
        <dbReference type="Proteomes" id="UP000239549"/>
    </source>
</evidence>
<dbReference type="InterPro" id="IPR003439">
    <property type="entry name" value="ABC_transporter-like_ATP-bd"/>
</dbReference>
<dbReference type="AlphaFoldDB" id="A0A2L2X7F1"/>
<evidence type="ECO:0000256" key="8">
    <source>
        <dbReference type="RuleBase" id="RU365104"/>
    </source>
</evidence>
<dbReference type="InterPro" id="IPR050095">
    <property type="entry name" value="ECF_ABC_transporter_ATP-bd"/>
</dbReference>
<organism evidence="10 11">
    <name type="scientific">Desulfocucumis palustris</name>
    <dbReference type="NCBI Taxonomy" id="1898651"/>
    <lineage>
        <taxon>Bacteria</taxon>
        <taxon>Bacillati</taxon>
        <taxon>Bacillota</taxon>
        <taxon>Clostridia</taxon>
        <taxon>Eubacteriales</taxon>
        <taxon>Desulfocucumaceae</taxon>
        <taxon>Desulfocucumis</taxon>
    </lineage>
</organism>
<dbReference type="GO" id="GO:0043190">
    <property type="term" value="C:ATP-binding cassette (ABC) transporter complex"/>
    <property type="evidence" value="ECO:0007669"/>
    <property type="project" value="TreeGrafter"/>
</dbReference>
<dbReference type="PROSITE" id="PS50893">
    <property type="entry name" value="ABC_TRANSPORTER_2"/>
    <property type="match status" value="1"/>
</dbReference>
<accession>A0A2L2X7F1</accession>
<dbReference type="Gene3D" id="3.40.50.300">
    <property type="entry name" value="P-loop containing nucleotide triphosphate hydrolases"/>
    <property type="match status" value="1"/>
</dbReference>
<dbReference type="InterPro" id="IPR015856">
    <property type="entry name" value="ABC_transpr_CbiO/EcfA_su"/>
</dbReference>
<evidence type="ECO:0000256" key="3">
    <source>
        <dbReference type="ARBA" id="ARBA00022475"/>
    </source>
</evidence>
<feature type="domain" description="ABC transporter" evidence="9">
    <location>
        <begin position="4"/>
        <end position="245"/>
    </location>
</feature>
<dbReference type="PANTHER" id="PTHR43553:SF24">
    <property type="entry name" value="ENERGY-COUPLING FACTOR TRANSPORTER ATP-BINDING PROTEIN ECFA1"/>
    <property type="match status" value="1"/>
</dbReference>
<dbReference type="InterPro" id="IPR030946">
    <property type="entry name" value="EcfA2"/>
</dbReference>
<comment type="similarity">
    <text evidence="8">Belongs to the ABC transporter superfamily. Energy-coupling factor EcfA family.</text>
</comment>
<dbReference type="InterPro" id="IPR017871">
    <property type="entry name" value="ABC_transporter-like_CS"/>
</dbReference>
<dbReference type="PROSITE" id="PS00211">
    <property type="entry name" value="ABC_TRANSPORTER_1"/>
    <property type="match status" value="1"/>
</dbReference>
<keyword evidence="7 8" id="KW-0472">Membrane</keyword>
<dbReference type="InterPro" id="IPR003593">
    <property type="entry name" value="AAA+_ATPase"/>
</dbReference>
<gene>
    <name evidence="10" type="ORF">DCCM_0104</name>
</gene>
<proteinExistence type="inferred from homology"/>
<keyword evidence="11" id="KW-1185">Reference proteome</keyword>
<dbReference type="NCBIfam" id="TIGR04521">
    <property type="entry name" value="ECF_ATPase_2"/>
    <property type="match status" value="1"/>
</dbReference>
<keyword evidence="2 8" id="KW-0813">Transport</keyword>
<evidence type="ECO:0000256" key="1">
    <source>
        <dbReference type="ARBA" id="ARBA00004202"/>
    </source>
</evidence>
<dbReference type="PANTHER" id="PTHR43553">
    <property type="entry name" value="HEAVY METAL TRANSPORTER"/>
    <property type="match status" value="1"/>
</dbReference>
<evidence type="ECO:0000256" key="4">
    <source>
        <dbReference type="ARBA" id="ARBA00022741"/>
    </source>
</evidence>
<evidence type="ECO:0000256" key="2">
    <source>
        <dbReference type="ARBA" id="ARBA00022448"/>
    </source>
</evidence>
<reference evidence="11" key="1">
    <citation type="submission" date="2018-02" db="EMBL/GenBank/DDBJ databases">
        <title>Genome sequence of Desulfocucumis palustris strain NAW-5.</title>
        <authorList>
            <person name="Watanabe M."/>
            <person name="Kojima H."/>
            <person name="Fukui M."/>
        </authorList>
    </citation>
    <scope>NUCLEOTIDE SEQUENCE [LARGE SCALE GENOMIC DNA]</scope>
    <source>
        <strain evidence="11">NAW-5</strain>
    </source>
</reference>
<sequence length="286" mass="31675">MPIIRVEKVCHTYSPGTPLEVAALKDITLEVQRGEILALAGSTGSGKSTLAMMLNGLLVPTKGCVLVNGQDTRLKKNRRDLWRQVGLVFQYPEYQFFEENVFKEVAFGPSNMGLPSAEIEERVNRSLEWVGLDPETIRQRSPWTLSGGQKRRVALASVLAIGPNVLVLDEPTAGIDPAGKRQILDLIKNLQKKRDLTVVLITHNMDDIARTADRLMVLDRGTVFALGTPGKIFEDHRGLRAIGLDIPYAAEAKSRLNSAGIPVQTESLNIAEVEKEIIKYLRLKKQ</sequence>
<dbReference type="CDD" id="cd03225">
    <property type="entry name" value="ABC_cobalt_CbiO_domain1"/>
    <property type="match status" value="1"/>
</dbReference>
<evidence type="ECO:0000256" key="7">
    <source>
        <dbReference type="ARBA" id="ARBA00023136"/>
    </source>
</evidence>
<protein>
    <recommendedName>
        <fullName evidence="8">Energy-coupling factor transporter ATP-binding protein EcfA2</fullName>
        <ecNumber evidence="8">7.-.-.-</ecNumber>
    </recommendedName>
</protein>
<name>A0A2L2X7F1_9FIRM</name>
<evidence type="ECO:0000313" key="10">
    <source>
        <dbReference type="EMBL" id="GBF31920.1"/>
    </source>
</evidence>
<dbReference type="EMBL" id="BFAV01000004">
    <property type="protein sequence ID" value="GBF31920.1"/>
    <property type="molecule type" value="Genomic_DNA"/>
</dbReference>
<keyword evidence="3 8" id="KW-1003">Cell membrane</keyword>
<comment type="subunit">
    <text evidence="8">Forms a stable energy-coupling factor (ECF) transporter complex composed of 2 membrane-embedded substrate-binding proteins (S component), 2 ATP-binding proteins (A component) and 2 transmembrane proteins (T component).</text>
</comment>
<dbReference type="Pfam" id="PF00005">
    <property type="entry name" value="ABC_tran"/>
    <property type="match status" value="1"/>
</dbReference>
<dbReference type="InterPro" id="IPR027417">
    <property type="entry name" value="P-loop_NTPase"/>
</dbReference>
<evidence type="ECO:0000256" key="5">
    <source>
        <dbReference type="ARBA" id="ARBA00022840"/>
    </source>
</evidence>
<comment type="function">
    <text evidence="8">ATP-binding (A) component of a common energy-coupling factor (ECF) ABC-transporter complex.</text>
</comment>
<dbReference type="GO" id="GO:0016887">
    <property type="term" value="F:ATP hydrolysis activity"/>
    <property type="evidence" value="ECO:0007669"/>
    <property type="project" value="InterPro"/>
</dbReference>
<keyword evidence="5 8" id="KW-0067">ATP-binding</keyword>
<dbReference type="SUPFAM" id="SSF52540">
    <property type="entry name" value="P-loop containing nucleoside triphosphate hydrolases"/>
    <property type="match status" value="1"/>
</dbReference>
<dbReference type="GO" id="GO:0005524">
    <property type="term" value="F:ATP binding"/>
    <property type="evidence" value="ECO:0007669"/>
    <property type="project" value="UniProtKB-UniRule"/>
</dbReference>
<comment type="subcellular location">
    <subcellularLocation>
        <location evidence="1 8">Cell membrane</location>
        <topology evidence="1 8">Peripheral membrane protein</topology>
    </subcellularLocation>
</comment>
<evidence type="ECO:0000256" key="6">
    <source>
        <dbReference type="ARBA" id="ARBA00022967"/>
    </source>
</evidence>
<keyword evidence="4 8" id="KW-0547">Nucleotide-binding</keyword>
<dbReference type="EC" id="7.-.-.-" evidence="8"/>
<dbReference type="RefSeq" id="WP_104370526.1">
    <property type="nucleotide sequence ID" value="NZ_BFAV01000004.1"/>
</dbReference>
<evidence type="ECO:0000259" key="9">
    <source>
        <dbReference type="PROSITE" id="PS50893"/>
    </source>
</evidence>